<sequence>MCSKGNIMVLTLSFFVLFIQILQINTYLKKNDIPSWVVIMNSKVNNYLLKRINEAIAPINAIDPQNSHTFFMGYSNKLKERNSGSIENSVPLWSISSLIKDIRHEIGDRTVLESRRKKSNTKSKNNNNRSRKEKYEAKIHEIAKKIKQKGNKIVKKSRMIYDSLATKNKFNLNRLGKMSNEEFHGLLALQKQLKNIALGNFKAFMKTLNITATQTKAIIGETFQDIKEMSDVLIEIIDLFAKKAEVRILKGCENGNVKSLPQDLSKELNTLMYSSINSVWDVFNTRKVNAKEIQKNGIALLLVYLSQITQDFKLVQTTVLPANDYIEYVLKNVHLLGELMMKKFQTLKENCFQLVQHIINHNDKGKNKLIILNTQLFHEIAKCSGNYQNIKSEIIHIKSTLRKSNIKKYYESIEIMRAETANIIKTVHATIIKVGECGPNSLISSC</sequence>
<accession>A0A1B6EDU9</accession>
<name>A0A1B6EDU9_9HEMI</name>
<evidence type="ECO:0000313" key="3">
    <source>
        <dbReference type="EMBL" id="JAS36102.1"/>
    </source>
</evidence>
<proteinExistence type="predicted"/>
<feature type="signal peptide" evidence="2">
    <location>
        <begin position="1"/>
        <end position="26"/>
    </location>
</feature>
<feature type="chain" id="PRO_5008582023" evidence="2">
    <location>
        <begin position="27"/>
        <end position="446"/>
    </location>
</feature>
<protein>
    <submittedName>
        <fullName evidence="3">Uncharacterized protein</fullName>
    </submittedName>
</protein>
<evidence type="ECO:0000256" key="1">
    <source>
        <dbReference type="SAM" id="MobiDB-lite"/>
    </source>
</evidence>
<reference evidence="3" key="1">
    <citation type="submission" date="2015-12" db="EMBL/GenBank/DDBJ databases">
        <title>De novo transcriptome assembly of four potential Pierce s Disease insect vectors from Arizona vineyards.</title>
        <authorList>
            <person name="Tassone E.E."/>
        </authorList>
    </citation>
    <scope>NUCLEOTIDE SEQUENCE</scope>
</reference>
<gene>
    <name evidence="3" type="ORF">g.6090</name>
</gene>
<feature type="region of interest" description="Disordered" evidence="1">
    <location>
        <begin position="114"/>
        <end position="133"/>
    </location>
</feature>
<evidence type="ECO:0000256" key="2">
    <source>
        <dbReference type="SAM" id="SignalP"/>
    </source>
</evidence>
<keyword evidence="2" id="KW-0732">Signal</keyword>
<organism evidence="3">
    <name type="scientific">Clastoptera arizonana</name>
    <name type="common">Arizona spittle bug</name>
    <dbReference type="NCBI Taxonomy" id="38151"/>
    <lineage>
        <taxon>Eukaryota</taxon>
        <taxon>Metazoa</taxon>
        <taxon>Ecdysozoa</taxon>
        <taxon>Arthropoda</taxon>
        <taxon>Hexapoda</taxon>
        <taxon>Insecta</taxon>
        <taxon>Pterygota</taxon>
        <taxon>Neoptera</taxon>
        <taxon>Paraneoptera</taxon>
        <taxon>Hemiptera</taxon>
        <taxon>Auchenorrhyncha</taxon>
        <taxon>Cercopoidea</taxon>
        <taxon>Clastopteridae</taxon>
        <taxon>Clastoptera</taxon>
    </lineage>
</organism>
<dbReference type="AlphaFoldDB" id="A0A1B6EDU9"/>
<dbReference type="EMBL" id="GEDC01001196">
    <property type="protein sequence ID" value="JAS36102.1"/>
    <property type="molecule type" value="Transcribed_RNA"/>
</dbReference>